<evidence type="ECO:0000256" key="1">
    <source>
        <dbReference type="SAM" id="Coils"/>
    </source>
</evidence>
<accession>A0AAF3F2Z8</accession>
<proteinExistence type="predicted"/>
<organism evidence="2 3">
    <name type="scientific">Mesorhabditis belari</name>
    <dbReference type="NCBI Taxonomy" id="2138241"/>
    <lineage>
        <taxon>Eukaryota</taxon>
        <taxon>Metazoa</taxon>
        <taxon>Ecdysozoa</taxon>
        <taxon>Nematoda</taxon>
        <taxon>Chromadorea</taxon>
        <taxon>Rhabditida</taxon>
        <taxon>Rhabditina</taxon>
        <taxon>Rhabditomorpha</taxon>
        <taxon>Rhabditoidea</taxon>
        <taxon>Rhabditidae</taxon>
        <taxon>Mesorhabditinae</taxon>
        <taxon>Mesorhabditis</taxon>
    </lineage>
</organism>
<protein>
    <submittedName>
        <fullName evidence="3">Uncharacterized protein</fullName>
    </submittedName>
</protein>
<sequence length="86" mass="9798">MQKAQEESARVESLLDEIENTQQQIEACLLTGQTTEADLERLQEVMSRIDHYIPIVKRLAGDVVSICERSDALRKRVINLASKMKI</sequence>
<keyword evidence="2" id="KW-1185">Reference proteome</keyword>
<dbReference type="AlphaFoldDB" id="A0AAF3F2Z8"/>
<keyword evidence="1" id="KW-0175">Coiled coil</keyword>
<evidence type="ECO:0000313" key="3">
    <source>
        <dbReference type="WBParaSite" id="MBELARI_LOCUS20082"/>
    </source>
</evidence>
<feature type="coiled-coil region" evidence="1">
    <location>
        <begin position="1"/>
        <end position="31"/>
    </location>
</feature>
<reference evidence="3" key="1">
    <citation type="submission" date="2024-02" db="UniProtKB">
        <authorList>
            <consortium name="WormBaseParasite"/>
        </authorList>
    </citation>
    <scope>IDENTIFICATION</scope>
</reference>
<dbReference type="Proteomes" id="UP000887575">
    <property type="component" value="Unassembled WGS sequence"/>
</dbReference>
<evidence type="ECO:0000313" key="2">
    <source>
        <dbReference type="Proteomes" id="UP000887575"/>
    </source>
</evidence>
<dbReference type="WBParaSite" id="MBELARI_LOCUS20082">
    <property type="protein sequence ID" value="MBELARI_LOCUS20082"/>
    <property type="gene ID" value="MBELARI_LOCUS20082"/>
</dbReference>
<name>A0AAF3F2Z8_9BILA</name>